<dbReference type="CDD" id="cd22383">
    <property type="entry name" value="KH-I_Hqk_like"/>
    <property type="match status" value="1"/>
</dbReference>
<dbReference type="Gene3D" id="1.20.5.4010">
    <property type="match status" value="1"/>
</dbReference>
<feature type="compositionally biased region" description="Low complexity" evidence="3">
    <location>
        <begin position="22"/>
        <end position="43"/>
    </location>
</feature>
<dbReference type="FunFam" id="3.30.1370.10:FF:000028">
    <property type="entry name" value="protein quaking isoform X2"/>
    <property type="match status" value="1"/>
</dbReference>
<comment type="caution">
    <text evidence="5">The sequence shown here is derived from an EMBL/GenBank/DDBJ whole genome shotgun (WGS) entry which is preliminary data.</text>
</comment>
<dbReference type="Proteomes" id="UP000186922">
    <property type="component" value="Unassembled WGS sequence"/>
</dbReference>
<feature type="compositionally biased region" description="Low complexity" evidence="3">
    <location>
        <begin position="50"/>
        <end position="62"/>
    </location>
</feature>
<keyword evidence="6" id="KW-1185">Reference proteome</keyword>
<feature type="region of interest" description="Disordered" evidence="3">
    <location>
        <begin position="1"/>
        <end position="80"/>
    </location>
</feature>
<evidence type="ECO:0000256" key="3">
    <source>
        <dbReference type="SAM" id="MobiDB-lite"/>
    </source>
</evidence>
<evidence type="ECO:0000256" key="2">
    <source>
        <dbReference type="ARBA" id="ARBA00022884"/>
    </source>
</evidence>
<dbReference type="PANTHER" id="PTHR11208">
    <property type="entry name" value="RNA-BINDING PROTEIN RELATED"/>
    <property type="match status" value="1"/>
</dbReference>
<dbReference type="Pfam" id="PF22675">
    <property type="entry name" value="KH-I_KHDC4-BBP"/>
    <property type="match status" value="1"/>
</dbReference>
<accession>A0A1D1VEW1</accession>
<name>A0A1D1VEW1_RAMVA</name>
<dbReference type="STRING" id="947166.A0A1D1VEW1"/>
<dbReference type="InterPro" id="IPR036612">
    <property type="entry name" value="KH_dom_type_1_sf"/>
</dbReference>
<evidence type="ECO:0000313" key="5">
    <source>
        <dbReference type="EMBL" id="GAU98287.1"/>
    </source>
</evidence>
<reference evidence="5 6" key="1">
    <citation type="journal article" date="2016" name="Nat. Commun.">
        <title>Extremotolerant tardigrade genome and improved radiotolerance of human cultured cells by tardigrade-unique protein.</title>
        <authorList>
            <person name="Hashimoto T."/>
            <person name="Horikawa D.D."/>
            <person name="Saito Y."/>
            <person name="Kuwahara H."/>
            <person name="Kozuka-Hata H."/>
            <person name="Shin-I T."/>
            <person name="Minakuchi Y."/>
            <person name="Ohishi K."/>
            <person name="Motoyama A."/>
            <person name="Aizu T."/>
            <person name="Enomoto A."/>
            <person name="Kondo K."/>
            <person name="Tanaka S."/>
            <person name="Hara Y."/>
            <person name="Koshikawa S."/>
            <person name="Sagara H."/>
            <person name="Miura T."/>
            <person name="Yokobori S."/>
            <person name="Miyagawa K."/>
            <person name="Suzuki Y."/>
            <person name="Kubo T."/>
            <person name="Oyama M."/>
            <person name="Kohara Y."/>
            <person name="Fujiyama A."/>
            <person name="Arakawa K."/>
            <person name="Katayama T."/>
            <person name="Toyoda A."/>
            <person name="Kunieda T."/>
        </authorList>
    </citation>
    <scope>NUCLEOTIDE SEQUENCE [LARGE SCALE GENOMIC DNA]</scope>
    <source>
        <strain evidence="5 6">YOKOZUNA-1</strain>
    </source>
</reference>
<dbReference type="OrthoDB" id="6777263at2759"/>
<dbReference type="GO" id="GO:0003729">
    <property type="term" value="F:mRNA binding"/>
    <property type="evidence" value="ECO:0007669"/>
    <property type="project" value="TreeGrafter"/>
</dbReference>
<dbReference type="InterPro" id="IPR055256">
    <property type="entry name" value="KH_1_KHDC4/BBP-like"/>
</dbReference>
<dbReference type="SMART" id="SM00322">
    <property type="entry name" value="KH"/>
    <property type="match status" value="1"/>
</dbReference>
<protein>
    <recommendedName>
        <fullName evidence="4">K Homology domain-containing protein</fullName>
    </recommendedName>
</protein>
<dbReference type="InterPro" id="IPR045071">
    <property type="entry name" value="BBP-like"/>
</dbReference>
<proteinExistence type="predicted"/>
<dbReference type="PANTHER" id="PTHR11208:SF125">
    <property type="entry name" value="KH DOMAIN-CONTAINING RNA-BINDING PROTEIN QKI"/>
    <property type="match status" value="1"/>
</dbReference>
<dbReference type="InterPro" id="IPR032377">
    <property type="entry name" value="STAR_dimer"/>
</dbReference>
<dbReference type="GO" id="GO:0048024">
    <property type="term" value="P:regulation of mRNA splicing, via spliceosome"/>
    <property type="evidence" value="ECO:0007669"/>
    <property type="project" value="TreeGrafter"/>
</dbReference>
<organism evidence="5 6">
    <name type="scientific">Ramazzottius varieornatus</name>
    <name type="common">Water bear</name>
    <name type="synonym">Tardigrade</name>
    <dbReference type="NCBI Taxonomy" id="947166"/>
    <lineage>
        <taxon>Eukaryota</taxon>
        <taxon>Metazoa</taxon>
        <taxon>Ecdysozoa</taxon>
        <taxon>Tardigrada</taxon>
        <taxon>Eutardigrada</taxon>
        <taxon>Parachela</taxon>
        <taxon>Hypsibioidea</taxon>
        <taxon>Ramazzottiidae</taxon>
        <taxon>Ramazzottius</taxon>
    </lineage>
</organism>
<keyword evidence="1" id="KW-0217">Developmental protein</keyword>
<dbReference type="GO" id="GO:0005634">
    <property type="term" value="C:nucleus"/>
    <property type="evidence" value="ECO:0007669"/>
    <property type="project" value="TreeGrafter"/>
</dbReference>
<evidence type="ECO:0000313" key="6">
    <source>
        <dbReference type="Proteomes" id="UP000186922"/>
    </source>
</evidence>
<gene>
    <name evidence="5" type="primary">RvY_09452</name>
    <name evidence="5" type="synonym">RvY_09452.1</name>
    <name evidence="5" type="ORF">RvY_09452-1</name>
</gene>
<evidence type="ECO:0000256" key="1">
    <source>
        <dbReference type="ARBA" id="ARBA00022473"/>
    </source>
</evidence>
<dbReference type="EMBL" id="BDGG01000004">
    <property type="protein sequence ID" value="GAU98287.1"/>
    <property type="molecule type" value="Genomic_DNA"/>
</dbReference>
<dbReference type="Gene3D" id="3.30.1370.10">
    <property type="entry name" value="K Homology domain, type 1"/>
    <property type="match status" value="1"/>
</dbReference>
<keyword evidence="2" id="KW-0694">RNA-binding</keyword>
<feature type="domain" description="K Homology" evidence="4">
    <location>
        <begin position="167"/>
        <end position="267"/>
    </location>
</feature>
<dbReference type="SUPFAM" id="SSF54791">
    <property type="entry name" value="Eukaryotic type KH-domain (KH-domain type I)"/>
    <property type="match status" value="1"/>
</dbReference>
<dbReference type="InterPro" id="IPR004087">
    <property type="entry name" value="KH_dom"/>
</dbReference>
<dbReference type="Pfam" id="PF16544">
    <property type="entry name" value="STAR_dimer"/>
    <property type="match status" value="1"/>
</dbReference>
<dbReference type="AlphaFoldDB" id="A0A1D1VEW1"/>
<evidence type="ECO:0000259" key="4">
    <source>
        <dbReference type="SMART" id="SM00322"/>
    </source>
</evidence>
<sequence>MAASAEPRTMSTGCASPADPRSFSAASNSSASGAYDYSSAKSYNGGGRHSTSSSPSLSPKSSPFHHTSNDTLNSSASVSSASGISSANSSGVSSFISSSPGSKDTGLAEYLSQLIKEKKTLSAVPGMLIHGERLLDEEISKVRINLFQLNGGKEPLILPEEQGAVAVDLTDKVYVPVKEYPDFNFVGRILGPRGLTAKELEKQTGCKIMIRGKGSMRDKNKEMANKGKPNWEHLNDELHVLINVHDTPARARAKLDRAVDEINKLLKPCSEAEDELKKRQLMELAILNGTYRDSSPKPQQMLTTGGNSQYYMNAQSFMPAVLTNNMQRQSLAGNSLILNHSPRQHQHQPMSLQNTQFSLSDATAAAAAAGLLFHQYDPSGYAQYNPALAVSILNEYGLLQEAHNAGGVTKTKRHLGTSRTMTPYSRVVPATSGSAVTATASAPTTQLFGNSLTPSG</sequence>